<gene>
    <name evidence="3" type="ORF">N7532_011630</name>
</gene>
<proteinExistence type="predicted"/>
<dbReference type="GeneID" id="81363100"/>
<feature type="domain" description="AB hydrolase-1" evidence="2">
    <location>
        <begin position="59"/>
        <end position="302"/>
    </location>
</feature>
<dbReference type="SUPFAM" id="SSF53474">
    <property type="entry name" value="alpha/beta-Hydrolases"/>
    <property type="match status" value="1"/>
</dbReference>
<dbReference type="GO" id="GO:0017000">
    <property type="term" value="P:antibiotic biosynthetic process"/>
    <property type="evidence" value="ECO:0007669"/>
    <property type="project" value="UniProtKB-ARBA"/>
</dbReference>
<dbReference type="PANTHER" id="PTHR43433:SF10">
    <property type="entry name" value="AB HYDROLASE-1 DOMAIN-CONTAINING PROTEIN"/>
    <property type="match status" value="1"/>
</dbReference>
<evidence type="ECO:0000313" key="4">
    <source>
        <dbReference type="Proteomes" id="UP001149074"/>
    </source>
</evidence>
<protein>
    <submittedName>
        <fullName evidence="3">Alpha/beta hydrolase fold domain-containing protein</fullName>
    </submittedName>
</protein>
<dbReference type="Gene3D" id="3.40.50.1820">
    <property type="entry name" value="alpha/beta hydrolase"/>
    <property type="match status" value="1"/>
</dbReference>
<dbReference type="InterPro" id="IPR000073">
    <property type="entry name" value="AB_hydrolase_1"/>
</dbReference>
<sequence length="411" mass="44934">MAVQPQPGGKDILTLPSGRTLAWTVYGDDQTNDQQEPPAAIFYFHGYPGCSSEAILIEPEYLKQRNVRVVAIDRPGFGNSTHYSDRRILDWPKDVLAVADHLKIHHFHVLGVSGGGPYALACAHSIPRINGDALDEASNGRLLGVAVMCGAYPFTLNAKGMLPELRALLTAGAWLPRLATGGMLDWVMGRPARDPDPKVLEKTLDTAMMKRPGTEKAAWIKPYIRAAAIDSIRGAFRNGGAGSATELMLLNDWGFDLEDVEGRGIRLWHGKLDRNSPFSMAEQAAEMLPGTETHFFDENGHLDMGFHVGEILDNLLGKGDDSSDADETNRVNALRETDEPQKTDEPQEADKSNKPEENDKVNESKETEESQGTDESTKADKGKESRGADESTETDKANEPKDANQPKDASE</sequence>
<dbReference type="InterPro" id="IPR050471">
    <property type="entry name" value="AB_hydrolase"/>
</dbReference>
<keyword evidence="3" id="KW-0378">Hydrolase</keyword>
<dbReference type="GO" id="GO:0072330">
    <property type="term" value="P:monocarboxylic acid biosynthetic process"/>
    <property type="evidence" value="ECO:0007669"/>
    <property type="project" value="UniProtKB-ARBA"/>
</dbReference>
<keyword evidence="4" id="KW-1185">Reference proteome</keyword>
<evidence type="ECO:0000259" key="2">
    <source>
        <dbReference type="Pfam" id="PF12697"/>
    </source>
</evidence>
<dbReference type="PANTHER" id="PTHR43433">
    <property type="entry name" value="HYDROLASE, ALPHA/BETA FOLD FAMILY PROTEIN"/>
    <property type="match status" value="1"/>
</dbReference>
<accession>A0A9W9EIT8</accession>
<dbReference type="InterPro" id="IPR029058">
    <property type="entry name" value="AB_hydrolase_fold"/>
</dbReference>
<feature type="region of interest" description="Disordered" evidence="1">
    <location>
        <begin position="318"/>
        <end position="411"/>
    </location>
</feature>
<feature type="compositionally biased region" description="Basic and acidic residues" evidence="1">
    <location>
        <begin position="327"/>
        <end position="368"/>
    </location>
</feature>
<dbReference type="AlphaFoldDB" id="A0A9W9EIT8"/>
<dbReference type="Proteomes" id="UP001149074">
    <property type="component" value="Unassembled WGS sequence"/>
</dbReference>
<evidence type="ECO:0000313" key="3">
    <source>
        <dbReference type="EMBL" id="KAJ5082587.1"/>
    </source>
</evidence>
<organism evidence="3 4">
    <name type="scientific">Penicillium argentinense</name>
    <dbReference type="NCBI Taxonomy" id="1131581"/>
    <lineage>
        <taxon>Eukaryota</taxon>
        <taxon>Fungi</taxon>
        <taxon>Dikarya</taxon>
        <taxon>Ascomycota</taxon>
        <taxon>Pezizomycotina</taxon>
        <taxon>Eurotiomycetes</taxon>
        <taxon>Eurotiomycetidae</taxon>
        <taxon>Eurotiales</taxon>
        <taxon>Aspergillaceae</taxon>
        <taxon>Penicillium</taxon>
    </lineage>
</organism>
<dbReference type="RefSeq" id="XP_056469109.1">
    <property type="nucleotide sequence ID" value="XM_056624121.1"/>
</dbReference>
<dbReference type="Pfam" id="PF12697">
    <property type="entry name" value="Abhydrolase_6"/>
    <property type="match status" value="1"/>
</dbReference>
<name>A0A9W9EIT8_9EURO</name>
<dbReference type="EMBL" id="JAPQKI010000011">
    <property type="protein sequence ID" value="KAJ5082587.1"/>
    <property type="molecule type" value="Genomic_DNA"/>
</dbReference>
<dbReference type="OrthoDB" id="294702at2759"/>
<reference evidence="3" key="2">
    <citation type="journal article" date="2023" name="IMA Fungus">
        <title>Comparative genomic study of the Penicillium genus elucidates a diverse pangenome and 15 lateral gene transfer events.</title>
        <authorList>
            <person name="Petersen C."/>
            <person name="Sorensen T."/>
            <person name="Nielsen M.R."/>
            <person name="Sondergaard T.E."/>
            <person name="Sorensen J.L."/>
            <person name="Fitzpatrick D.A."/>
            <person name="Frisvad J.C."/>
            <person name="Nielsen K.L."/>
        </authorList>
    </citation>
    <scope>NUCLEOTIDE SEQUENCE</scope>
    <source>
        <strain evidence="3">IBT 30761</strain>
    </source>
</reference>
<dbReference type="GO" id="GO:0016787">
    <property type="term" value="F:hydrolase activity"/>
    <property type="evidence" value="ECO:0007669"/>
    <property type="project" value="UniProtKB-KW"/>
</dbReference>
<evidence type="ECO:0000256" key="1">
    <source>
        <dbReference type="SAM" id="MobiDB-lite"/>
    </source>
</evidence>
<feature type="compositionally biased region" description="Basic and acidic residues" evidence="1">
    <location>
        <begin position="375"/>
        <end position="411"/>
    </location>
</feature>
<reference evidence="3" key="1">
    <citation type="submission" date="2022-11" db="EMBL/GenBank/DDBJ databases">
        <authorList>
            <person name="Petersen C."/>
        </authorList>
    </citation>
    <scope>NUCLEOTIDE SEQUENCE</scope>
    <source>
        <strain evidence="3">IBT 30761</strain>
    </source>
</reference>
<comment type="caution">
    <text evidence="3">The sequence shown here is derived from an EMBL/GenBank/DDBJ whole genome shotgun (WGS) entry which is preliminary data.</text>
</comment>